<comment type="similarity">
    <text evidence="2 8">Belongs to the germin family.</text>
</comment>
<evidence type="ECO:0000256" key="8">
    <source>
        <dbReference type="RuleBase" id="RU366015"/>
    </source>
</evidence>
<dbReference type="Proteomes" id="UP001161247">
    <property type="component" value="Chromosome 4"/>
</dbReference>
<evidence type="ECO:0000256" key="2">
    <source>
        <dbReference type="ARBA" id="ARBA00007456"/>
    </source>
</evidence>
<dbReference type="PANTHER" id="PTHR31238">
    <property type="entry name" value="GERMIN-LIKE PROTEIN SUBFAMILY 3 MEMBER 3"/>
    <property type="match status" value="1"/>
</dbReference>
<keyword evidence="6 7" id="KW-0464">Manganese</keyword>
<protein>
    <recommendedName>
        <fullName evidence="8">Germin-like protein</fullName>
    </recommendedName>
</protein>
<dbReference type="EMBL" id="OX459121">
    <property type="protein sequence ID" value="CAI9104685.1"/>
    <property type="molecule type" value="Genomic_DNA"/>
</dbReference>
<feature type="domain" description="Cupin type-1" evidence="9">
    <location>
        <begin position="62"/>
        <end position="131"/>
    </location>
</feature>
<dbReference type="GO" id="GO:0048046">
    <property type="term" value="C:apoplast"/>
    <property type="evidence" value="ECO:0007669"/>
    <property type="project" value="UniProtKB-SubCell"/>
</dbReference>
<dbReference type="Pfam" id="PF00190">
    <property type="entry name" value="Cupin_1"/>
    <property type="match status" value="1"/>
</dbReference>
<keyword evidence="5 7" id="KW-0479">Metal-binding</keyword>
<dbReference type="InterPro" id="IPR011051">
    <property type="entry name" value="RmlC_Cupin_sf"/>
</dbReference>
<evidence type="ECO:0000256" key="7">
    <source>
        <dbReference type="PIRSR" id="PIRSR601929-2"/>
    </source>
</evidence>
<name>A0AAV1DCC8_OLDCO</name>
<feature type="signal peptide" evidence="8">
    <location>
        <begin position="1"/>
        <end position="27"/>
    </location>
</feature>
<proteinExistence type="inferred from homology"/>
<reference evidence="10" key="1">
    <citation type="submission" date="2023-03" db="EMBL/GenBank/DDBJ databases">
        <authorList>
            <person name="Julca I."/>
        </authorList>
    </citation>
    <scope>NUCLEOTIDE SEQUENCE</scope>
</reference>
<gene>
    <name evidence="10" type="ORF">OLC1_LOCUS13566</name>
</gene>
<keyword evidence="8" id="KW-0732">Signal</keyword>
<dbReference type="AlphaFoldDB" id="A0AAV1DCC8"/>
<evidence type="ECO:0000256" key="6">
    <source>
        <dbReference type="ARBA" id="ARBA00023211"/>
    </source>
</evidence>
<evidence type="ECO:0000256" key="3">
    <source>
        <dbReference type="ARBA" id="ARBA00022523"/>
    </source>
</evidence>
<dbReference type="InterPro" id="IPR014710">
    <property type="entry name" value="RmlC-like_jellyroll"/>
</dbReference>
<dbReference type="InterPro" id="IPR001929">
    <property type="entry name" value="Germin"/>
</dbReference>
<evidence type="ECO:0000313" key="11">
    <source>
        <dbReference type="Proteomes" id="UP001161247"/>
    </source>
</evidence>
<comment type="subcellular location">
    <subcellularLocation>
        <location evidence="1 8">Secreted</location>
        <location evidence="1 8">Extracellular space</location>
        <location evidence="1 8">Apoplast</location>
    </subcellularLocation>
</comment>
<feature type="binding site" evidence="7">
    <location>
        <position position="78"/>
    </location>
    <ligand>
        <name>Mn(2+)</name>
        <dbReference type="ChEBI" id="CHEBI:29035"/>
    </ligand>
</feature>
<keyword evidence="4 8" id="KW-0964">Secreted</keyword>
<dbReference type="PRINTS" id="PR00325">
    <property type="entry name" value="GERMIN"/>
</dbReference>
<keyword evidence="11" id="KW-1185">Reference proteome</keyword>
<evidence type="ECO:0000313" key="10">
    <source>
        <dbReference type="EMBL" id="CAI9104685.1"/>
    </source>
</evidence>
<evidence type="ECO:0000256" key="5">
    <source>
        <dbReference type="ARBA" id="ARBA00022723"/>
    </source>
</evidence>
<accession>A0AAV1DCC8</accession>
<dbReference type="SUPFAM" id="SSF51182">
    <property type="entry name" value="RmlC-like cupins"/>
    <property type="match status" value="1"/>
</dbReference>
<evidence type="ECO:0000256" key="1">
    <source>
        <dbReference type="ARBA" id="ARBA00004271"/>
    </source>
</evidence>
<organism evidence="10 11">
    <name type="scientific">Oldenlandia corymbosa var. corymbosa</name>
    <dbReference type="NCBI Taxonomy" id="529605"/>
    <lineage>
        <taxon>Eukaryota</taxon>
        <taxon>Viridiplantae</taxon>
        <taxon>Streptophyta</taxon>
        <taxon>Embryophyta</taxon>
        <taxon>Tracheophyta</taxon>
        <taxon>Spermatophyta</taxon>
        <taxon>Magnoliopsida</taxon>
        <taxon>eudicotyledons</taxon>
        <taxon>Gunneridae</taxon>
        <taxon>Pentapetalae</taxon>
        <taxon>asterids</taxon>
        <taxon>lamiids</taxon>
        <taxon>Gentianales</taxon>
        <taxon>Rubiaceae</taxon>
        <taxon>Rubioideae</taxon>
        <taxon>Spermacoceae</taxon>
        <taxon>Hedyotis-Oldenlandia complex</taxon>
        <taxon>Oldenlandia</taxon>
    </lineage>
</organism>
<feature type="chain" id="PRO_5043095291" description="Germin-like protein" evidence="8">
    <location>
        <begin position="28"/>
        <end position="149"/>
    </location>
</feature>
<dbReference type="Gene3D" id="2.60.120.10">
    <property type="entry name" value="Jelly Rolls"/>
    <property type="match status" value="2"/>
</dbReference>
<evidence type="ECO:0000256" key="4">
    <source>
        <dbReference type="ARBA" id="ARBA00022525"/>
    </source>
</evidence>
<dbReference type="GO" id="GO:0030145">
    <property type="term" value="F:manganese ion binding"/>
    <property type="evidence" value="ECO:0007669"/>
    <property type="project" value="UniProtKB-UniRule"/>
</dbReference>
<keyword evidence="3 8" id="KW-0052">Apoplast</keyword>
<evidence type="ECO:0000259" key="9">
    <source>
        <dbReference type="Pfam" id="PF00190"/>
    </source>
</evidence>
<dbReference type="InterPro" id="IPR006045">
    <property type="entry name" value="Cupin_1"/>
</dbReference>
<sequence>MASFNMPLLFCLLASFLVWLIPSPSHCADPDPLQDFCPADLNSKIYVNGLPCKNPATVTSEDFFFTGEMFVVPRGLLHFQLNIGKVIATLFASFNSQNPGVERVVEQLFNANPPVPSNVLTAAFRVNNETIEAIRANNTAETDRKNNLY</sequence>